<evidence type="ECO:0000313" key="1">
    <source>
        <dbReference type="EMBL" id="KKM96656.1"/>
    </source>
</evidence>
<protein>
    <recommendedName>
        <fullName evidence="2">DUF5723 domain-containing protein</fullName>
    </recommendedName>
</protein>
<evidence type="ECO:0008006" key="2">
    <source>
        <dbReference type="Google" id="ProtNLM"/>
    </source>
</evidence>
<reference evidence="1" key="1">
    <citation type="journal article" date="2015" name="Nature">
        <title>Complex archaea that bridge the gap between prokaryotes and eukaryotes.</title>
        <authorList>
            <person name="Spang A."/>
            <person name="Saw J.H."/>
            <person name="Jorgensen S.L."/>
            <person name="Zaremba-Niedzwiedzka K."/>
            <person name="Martijn J."/>
            <person name="Lind A.E."/>
            <person name="van Eijk R."/>
            <person name="Schleper C."/>
            <person name="Guy L."/>
            <person name="Ettema T.J."/>
        </authorList>
    </citation>
    <scope>NUCLEOTIDE SEQUENCE</scope>
</reference>
<dbReference type="Gene3D" id="2.40.160.60">
    <property type="entry name" value="Outer membrane protein transport protein (OMPP1/FadL/TodX)"/>
    <property type="match status" value="1"/>
</dbReference>
<name>A0A0F9MBF6_9ZZZZ</name>
<dbReference type="AlphaFoldDB" id="A0A0F9MBF6"/>
<comment type="caution">
    <text evidence="1">The sequence shown here is derived from an EMBL/GenBank/DDBJ whole genome shotgun (WGS) entry which is preliminary data.</text>
</comment>
<sequence>MIRKIGFVIASLIVTGMCAQDGSISPYSYFGLGDIREVGTVENQMMGDIGVYADSIHVNLKNPAAYSKLGVSGRDDFGITTYTAGLSRKQLRFKSFAEEQSSAVINLDYLALALTLKEGLGLGFGLRPYSSVGYNFEDLRGVEGSRILNQYSGEGGLNKVFVSAGYELLKDVSIGVTVNYNFGTIESLRVQSTEGVQFGAKDRRESRIGGFDLNYALNYTPAIDKDHTLYTSLRVNTQANLSARNTQQIGSFALSSNQDIEIIDVNLERQGLKDTGVKIPTTGTLGIGYGENLKWFLGAEYSYQQLGDYENEFLSSDNLVYNNASTFALGGFITPDRNSFESFFKRVTYRAGLRYAKTGMVINNKDVNNLGITFGLGLPLGRSFSNLNLGFELGRRGTSAADLIEESYFKINLGLSLSEQWFRKRRIN</sequence>
<dbReference type="EMBL" id="LAZR01005850">
    <property type="protein sequence ID" value="KKM96656.1"/>
    <property type="molecule type" value="Genomic_DNA"/>
</dbReference>
<dbReference type="SUPFAM" id="SSF56935">
    <property type="entry name" value="Porins"/>
    <property type="match status" value="1"/>
</dbReference>
<organism evidence="1">
    <name type="scientific">marine sediment metagenome</name>
    <dbReference type="NCBI Taxonomy" id="412755"/>
    <lineage>
        <taxon>unclassified sequences</taxon>
        <taxon>metagenomes</taxon>
        <taxon>ecological metagenomes</taxon>
    </lineage>
</organism>
<proteinExistence type="predicted"/>
<accession>A0A0F9MBF6</accession>
<gene>
    <name evidence="1" type="ORF">LCGC14_1175870</name>
</gene>